<dbReference type="AlphaFoldDB" id="A0A7Y0HNX0"/>
<evidence type="ECO:0000313" key="2">
    <source>
        <dbReference type="EMBL" id="NMM64424.1"/>
    </source>
</evidence>
<name>A0A7Y0HNX0_9CLOT</name>
<evidence type="ECO:0000256" key="1">
    <source>
        <dbReference type="SAM" id="Phobius"/>
    </source>
</evidence>
<dbReference type="Gene3D" id="1.25.40.10">
    <property type="entry name" value="Tetratricopeptide repeat domain"/>
    <property type="match status" value="1"/>
</dbReference>
<dbReference type="EMBL" id="JABBNI010000036">
    <property type="protein sequence ID" value="NMM64424.1"/>
    <property type="molecule type" value="Genomic_DNA"/>
</dbReference>
<protein>
    <submittedName>
        <fullName evidence="2">Uncharacterized protein</fullName>
    </submittedName>
</protein>
<reference evidence="2 3" key="1">
    <citation type="submission" date="2020-06" db="EMBL/GenBank/DDBJ databases">
        <title>Complete Genome Sequence of Clostridium muelleri sp. nov. P21T, an Acid-Alcohol Producing Acetogen Isolated from Old Hay.</title>
        <authorList>
            <person name="Duncan K.E."/>
            <person name="Tanner R.S."/>
        </authorList>
    </citation>
    <scope>NUCLEOTIDE SEQUENCE [LARGE SCALE GENOMIC DNA]</scope>
    <source>
        <strain evidence="2 3">P21</strain>
    </source>
</reference>
<accession>A0A7Y0HNX0</accession>
<keyword evidence="1" id="KW-0472">Membrane</keyword>
<evidence type="ECO:0000313" key="3">
    <source>
        <dbReference type="Proteomes" id="UP000537131"/>
    </source>
</evidence>
<feature type="transmembrane region" description="Helical" evidence="1">
    <location>
        <begin position="7"/>
        <end position="26"/>
    </location>
</feature>
<comment type="caution">
    <text evidence="2">The sequence shown here is derived from an EMBL/GenBank/DDBJ whole genome shotgun (WGS) entry which is preliminary data.</text>
</comment>
<dbReference type="SUPFAM" id="SSF48452">
    <property type="entry name" value="TPR-like"/>
    <property type="match status" value="1"/>
</dbReference>
<sequence>MFKSKNTMITLVTAFIVIVSISFFGYQRFSINNKYENIISEANKAMGSEQYDNAVKLYEEAMNYKKDDNTKKQIDLAIVLKQSKSIYESAMKQMANKKYLEAIDYFNKVSKQDSKRYNESQSKIAECKKSYIDYNLKNANDSLKNSKFSEANNYIDLVLKQDANNADARKLKDDAAQAANIKAKENTSALGDKIMLTEDQAFELVKSKVKINEKQERLFRYSDFKNAPKIADDCPYYLIVKDAITPSGDEDFTEAEYQVDKHSGKIKECIQGQCKEIN</sequence>
<gene>
    <name evidence="2" type="ORF">HBE96_17535</name>
</gene>
<keyword evidence="3" id="KW-1185">Reference proteome</keyword>
<dbReference type="RefSeq" id="WP_169299003.1">
    <property type="nucleotide sequence ID" value="NZ_JABBNI010000036.1"/>
</dbReference>
<keyword evidence="1" id="KW-1133">Transmembrane helix</keyword>
<keyword evidence="1" id="KW-0812">Transmembrane</keyword>
<proteinExistence type="predicted"/>
<organism evidence="2 3">
    <name type="scientific">Clostridium muellerianum</name>
    <dbReference type="NCBI Taxonomy" id="2716538"/>
    <lineage>
        <taxon>Bacteria</taxon>
        <taxon>Bacillati</taxon>
        <taxon>Bacillota</taxon>
        <taxon>Clostridia</taxon>
        <taxon>Eubacteriales</taxon>
        <taxon>Clostridiaceae</taxon>
        <taxon>Clostridium</taxon>
    </lineage>
</organism>
<dbReference type="InterPro" id="IPR011990">
    <property type="entry name" value="TPR-like_helical_dom_sf"/>
</dbReference>
<dbReference type="Proteomes" id="UP000537131">
    <property type="component" value="Unassembled WGS sequence"/>
</dbReference>